<dbReference type="OrthoDB" id="10039566at2759"/>
<reference evidence="1" key="1">
    <citation type="submission" date="2022-06" db="EMBL/GenBank/DDBJ databases">
        <title>Genome Sequence of Candolleomyces eurysporus.</title>
        <authorList>
            <person name="Buettner E."/>
        </authorList>
    </citation>
    <scope>NUCLEOTIDE SEQUENCE</scope>
    <source>
        <strain evidence="1">VTCC 930004</strain>
    </source>
</reference>
<name>A0A9W8J9X2_9AGAR</name>
<organism evidence="1 2">
    <name type="scientific">Candolleomyces eurysporus</name>
    <dbReference type="NCBI Taxonomy" id="2828524"/>
    <lineage>
        <taxon>Eukaryota</taxon>
        <taxon>Fungi</taxon>
        <taxon>Dikarya</taxon>
        <taxon>Basidiomycota</taxon>
        <taxon>Agaricomycotina</taxon>
        <taxon>Agaricomycetes</taxon>
        <taxon>Agaricomycetidae</taxon>
        <taxon>Agaricales</taxon>
        <taxon>Agaricineae</taxon>
        <taxon>Psathyrellaceae</taxon>
        <taxon>Candolleomyces</taxon>
    </lineage>
</organism>
<evidence type="ECO:0000313" key="1">
    <source>
        <dbReference type="EMBL" id="KAJ2931066.1"/>
    </source>
</evidence>
<comment type="caution">
    <text evidence="1">The sequence shown here is derived from an EMBL/GenBank/DDBJ whole genome shotgun (WGS) entry which is preliminary data.</text>
</comment>
<keyword evidence="2" id="KW-1185">Reference proteome</keyword>
<protein>
    <submittedName>
        <fullName evidence="1">Uncharacterized protein</fullName>
    </submittedName>
</protein>
<gene>
    <name evidence="1" type="ORF">H1R20_g6049</name>
</gene>
<accession>A0A9W8J9X2</accession>
<dbReference type="InterPro" id="IPR022185">
    <property type="entry name" value="DUF3712"/>
</dbReference>
<dbReference type="AlphaFoldDB" id="A0A9W8J9X2"/>
<proteinExistence type="predicted"/>
<evidence type="ECO:0000313" key="2">
    <source>
        <dbReference type="Proteomes" id="UP001140091"/>
    </source>
</evidence>
<sequence>MSLATDIYFITNVQFSKALTLEDANKIRTGVVSGADEASSKGSADSLIQWMITRRGEQYTIQKFENPTYHCWCRSQPEEKEPVECLTTSFPKEWIIKLVPADGSYTVPLIAETVVKSTKIEFKWMNMTNDPFDALLPGTLENDSLPKDSFISFPKPLEMIWNGTLVGEARISGEFRPVGYHQLNRQESNAQLELVPGATELISRFIQSIIRERSINFDIVTDEVNVYASGQEHKNVKVEFRKTLSVEGFNCFKDNIISHSIKVVGSDPGGGGVTAVSKIEIKNPTNIAMRFDDIPVEVYYKTEKIGNLNLPSFKLHQKQTETTDALEDVHTQFRPEDPKNSECQDFIKDYITTDHSLKVIYNLTGTVIKLGATQTVSTPPFRVESSFKGINKQFVKGISAYISIARTPISKRISFDFDFENPMHTDLTVLAFEGEVKRKNKLFCVARANNVKDMIVEADRISLSPLFKGGSLKIRRHEMLKMVGRGSLKVTVKVVNATIHIGEFELPDLQFELRDPVRAK</sequence>
<dbReference type="EMBL" id="JANBPK010000812">
    <property type="protein sequence ID" value="KAJ2931066.1"/>
    <property type="molecule type" value="Genomic_DNA"/>
</dbReference>
<dbReference type="Pfam" id="PF12505">
    <property type="entry name" value="DUF3712"/>
    <property type="match status" value="1"/>
</dbReference>
<feature type="non-terminal residue" evidence="1">
    <location>
        <position position="520"/>
    </location>
</feature>
<dbReference type="Proteomes" id="UP001140091">
    <property type="component" value="Unassembled WGS sequence"/>
</dbReference>